<comment type="caution">
    <text evidence="1">The sequence shown here is derived from an EMBL/GenBank/DDBJ whole genome shotgun (WGS) entry which is preliminary data.</text>
</comment>
<gene>
    <name evidence="1" type="ORF">H7C18_32285</name>
</gene>
<evidence type="ECO:0008006" key="3">
    <source>
        <dbReference type="Google" id="ProtNLM"/>
    </source>
</evidence>
<keyword evidence="2" id="KW-1185">Reference proteome</keyword>
<dbReference type="RefSeq" id="WP_185133249.1">
    <property type="nucleotide sequence ID" value="NZ_JACJVO010000051.1"/>
</dbReference>
<dbReference type="AlphaFoldDB" id="A0A7X0SUX3"/>
<proteinExistence type="predicted"/>
<sequence length="1028" mass="114348">MKSGVWQGGAHLPPAIDGRDLAALALQMKAMVPHYTPEWRFSPDDPDAGTALFFLVAEMLQDNLKRLNRAPLANLIAFLDMLQVRLRPARPARATMVFSLSDGAAEPVYIPRGTRLTAGAPDGGEDVPFETDAPVLVTPARLLDWVNVHPDRDRIVWMADDCETMTLSGEKVEPPLYGVDGADLQEHVLYIRHDELFFLDRPASVTLTWHNAERRYAEEELAKSMARTDWLEWAWFGKDGWVPFERVTAERQEITLWKRKPGPLLRTEVNGSEGYWIRCRVKPDPAGDAASPALTAIPELDRVSLRAAHDSERDPDGILPSALFFNDLELDSSGFHPFGEHFVPYSVFHIACPEAFTKKGSRLRLSFLARNGRNPLRNAPDPEIRWKMIMRTADFEPKPPQRIAIRRVQWEYWNGEAWVRVPESGMYEKMFAELPEEEASPRFVEFPCPEDWAPTYVNGSEDLWLRVRVLATDPITEPMVEYLSPWLENPNLTYRYPTDVRLQPWEAWARNNAQWADRTATVRQGGPAFKAFVPIDCAAPAAYWGFNLPPVKGPIRLHYALGRRTPADGEPPWIEWEALVKEPGGWRWTPLKVGDETNGFTQSGSVQFAGPPGLAPAPLFGRERVWLRSVNRDGRYGDRSSVLPTVRRLDRNAVPAVQRSTIRDELPEETREGYLLSRAPVISQEVWVDETGYLGEQALAEMDEDRYEAVRDSEGRIGRLWVLWDEAESLVGTGGGDRLYTIDAATGLIRFGDGSRGMAPPNRGAGKVRVTYQVTEGARGNVGSGDIADLLQSIAFVGGVYNPDPAVGGGNAERLEQALRRGPQQLRHQGRAVSASDVEWIVREADPSVAKVRCLPNRNARLEPETGAVAVVALPDGGREGMAHFPESKRKIERALRDKAPNLVGRTGKLAVLAPALLEVSVIATVTVSAAEFILPAESACLAKLDTFLDTMNGQLDGEGWEIGEAVHASAFYGLLHSVRGVQTVEPLHLSVVCIENGEAREIPPENMTRYPHGIVVPGRHSLTVTMA</sequence>
<accession>A0A7X0SUX3</accession>
<reference evidence="1 2" key="1">
    <citation type="submission" date="2020-08" db="EMBL/GenBank/DDBJ databases">
        <title>Cohnella phylogeny.</title>
        <authorList>
            <person name="Dunlap C."/>
        </authorList>
    </citation>
    <scope>NUCLEOTIDE SEQUENCE [LARGE SCALE GENOMIC DNA]</scope>
    <source>
        <strain evidence="1 2">CBP 2801</strain>
    </source>
</reference>
<evidence type="ECO:0000313" key="1">
    <source>
        <dbReference type="EMBL" id="MBB6735599.1"/>
    </source>
</evidence>
<name>A0A7X0SUX3_9BACL</name>
<evidence type="ECO:0000313" key="2">
    <source>
        <dbReference type="Proteomes" id="UP000564644"/>
    </source>
</evidence>
<dbReference type="Proteomes" id="UP000564644">
    <property type="component" value="Unassembled WGS sequence"/>
</dbReference>
<protein>
    <recommendedName>
        <fullName evidence="3">Baseplate assembly protein</fullName>
    </recommendedName>
</protein>
<organism evidence="1 2">
    <name type="scientific">Cohnella zeiphila</name>
    <dbReference type="NCBI Taxonomy" id="2761120"/>
    <lineage>
        <taxon>Bacteria</taxon>
        <taxon>Bacillati</taxon>
        <taxon>Bacillota</taxon>
        <taxon>Bacilli</taxon>
        <taxon>Bacillales</taxon>
        <taxon>Paenibacillaceae</taxon>
        <taxon>Cohnella</taxon>
    </lineage>
</organism>
<dbReference type="EMBL" id="JACJVO010000051">
    <property type="protein sequence ID" value="MBB6735599.1"/>
    <property type="molecule type" value="Genomic_DNA"/>
</dbReference>